<keyword evidence="3" id="KW-1185">Reference proteome</keyword>
<dbReference type="RefSeq" id="WP_377150597.1">
    <property type="nucleotide sequence ID" value="NZ_JBHSAF010000001.1"/>
</dbReference>
<evidence type="ECO:0000313" key="3">
    <source>
        <dbReference type="Proteomes" id="UP001595692"/>
    </source>
</evidence>
<evidence type="ECO:0000313" key="2">
    <source>
        <dbReference type="EMBL" id="MFC3912490.1"/>
    </source>
</evidence>
<name>A0ABV8CJX2_9GAMM</name>
<proteinExistence type="predicted"/>
<evidence type="ECO:0008006" key="4">
    <source>
        <dbReference type="Google" id="ProtNLM"/>
    </source>
</evidence>
<protein>
    <recommendedName>
        <fullName evidence="4">Lipoprotein</fullName>
    </recommendedName>
</protein>
<dbReference type="PROSITE" id="PS51257">
    <property type="entry name" value="PROKAR_LIPOPROTEIN"/>
    <property type="match status" value="1"/>
</dbReference>
<keyword evidence="1" id="KW-0732">Signal</keyword>
<feature type="chain" id="PRO_5045809501" description="Lipoprotein" evidence="1">
    <location>
        <begin position="22"/>
        <end position="213"/>
    </location>
</feature>
<comment type="caution">
    <text evidence="2">The sequence shown here is derived from an EMBL/GenBank/DDBJ whole genome shotgun (WGS) entry which is preliminary data.</text>
</comment>
<sequence length="213" mass="23528">MKFARYLCQLLALSCVICGCASTPEEPDHYVESIRTLYMSADKQQFWVRGAEYDYQFAMPPELLQVMERADLAQLDVSFKDVEANKDAISGLIVMTIPKQASVEARQKVEGLDFFWTPRGSFQTFIRLEGKRYLSRHSAENSGARTLSREYKVLVRNNSHGDYSLLLTPLSIAGNGVGIAMGVAIIPLAIPVGVVGYGVLGVACTLDDNHGCR</sequence>
<accession>A0ABV8CJX2</accession>
<dbReference type="EMBL" id="JBHSAF010000001">
    <property type="protein sequence ID" value="MFC3912490.1"/>
    <property type="molecule type" value="Genomic_DNA"/>
</dbReference>
<organism evidence="2 3">
    <name type="scientific">Pseudaeromonas sharmana</name>
    <dbReference type="NCBI Taxonomy" id="328412"/>
    <lineage>
        <taxon>Bacteria</taxon>
        <taxon>Pseudomonadati</taxon>
        <taxon>Pseudomonadota</taxon>
        <taxon>Gammaproteobacteria</taxon>
        <taxon>Aeromonadales</taxon>
        <taxon>Aeromonadaceae</taxon>
        <taxon>Pseudaeromonas</taxon>
    </lineage>
</organism>
<feature type="signal peptide" evidence="1">
    <location>
        <begin position="1"/>
        <end position="21"/>
    </location>
</feature>
<evidence type="ECO:0000256" key="1">
    <source>
        <dbReference type="SAM" id="SignalP"/>
    </source>
</evidence>
<gene>
    <name evidence="2" type="ORF">ACFOSS_03280</name>
</gene>
<dbReference type="Proteomes" id="UP001595692">
    <property type="component" value="Unassembled WGS sequence"/>
</dbReference>
<reference evidence="3" key="1">
    <citation type="journal article" date="2019" name="Int. J. Syst. Evol. Microbiol.">
        <title>The Global Catalogue of Microorganisms (GCM) 10K type strain sequencing project: providing services to taxonomists for standard genome sequencing and annotation.</title>
        <authorList>
            <consortium name="The Broad Institute Genomics Platform"/>
            <consortium name="The Broad Institute Genome Sequencing Center for Infectious Disease"/>
            <person name="Wu L."/>
            <person name="Ma J."/>
        </authorList>
    </citation>
    <scope>NUCLEOTIDE SEQUENCE [LARGE SCALE GENOMIC DNA]</scope>
    <source>
        <strain evidence="3">CCUG 54939</strain>
    </source>
</reference>